<feature type="domain" description="Peptidase S33 tripeptidyl aminopeptidase-like C-terminal" evidence="4">
    <location>
        <begin position="430"/>
        <end position="530"/>
    </location>
</feature>
<evidence type="ECO:0000259" key="4">
    <source>
        <dbReference type="Pfam" id="PF08386"/>
    </source>
</evidence>
<proteinExistence type="inferred from homology"/>
<comment type="similarity">
    <text evidence="1">Belongs to the peptidase S33 family.</text>
</comment>
<dbReference type="Pfam" id="PF08386">
    <property type="entry name" value="Abhydrolase_4"/>
    <property type="match status" value="1"/>
</dbReference>
<protein>
    <submittedName>
        <fullName evidence="5">TAP-like protein-domain-containing protein</fullName>
    </submittedName>
</protein>
<reference evidence="5" key="1">
    <citation type="submission" date="2023-03" db="EMBL/GenBank/DDBJ databases">
        <title>Massive genome expansion in bonnet fungi (Mycena s.s.) driven by repeated elements and novel gene families across ecological guilds.</title>
        <authorList>
            <consortium name="Lawrence Berkeley National Laboratory"/>
            <person name="Harder C.B."/>
            <person name="Miyauchi S."/>
            <person name="Viragh M."/>
            <person name="Kuo A."/>
            <person name="Thoen E."/>
            <person name="Andreopoulos B."/>
            <person name="Lu D."/>
            <person name="Skrede I."/>
            <person name="Drula E."/>
            <person name="Henrissat B."/>
            <person name="Morin E."/>
            <person name="Kohler A."/>
            <person name="Barry K."/>
            <person name="LaButti K."/>
            <person name="Morin E."/>
            <person name="Salamov A."/>
            <person name="Lipzen A."/>
            <person name="Mereny Z."/>
            <person name="Hegedus B."/>
            <person name="Baldrian P."/>
            <person name="Stursova M."/>
            <person name="Weitz H."/>
            <person name="Taylor A."/>
            <person name="Grigoriev I.V."/>
            <person name="Nagy L.G."/>
            <person name="Martin F."/>
            <person name="Kauserud H."/>
        </authorList>
    </citation>
    <scope>NUCLEOTIDE SEQUENCE</scope>
    <source>
        <strain evidence="5">9144</strain>
    </source>
</reference>
<evidence type="ECO:0000259" key="3">
    <source>
        <dbReference type="Pfam" id="PF00561"/>
    </source>
</evidence>
<evidence type="ECO:0000256" key="2">
    <source>
        <dbReference type="ARBA" id="ARBA00022801"/>
    </source>
</evidence>
<dbReference type="PANTHER" id="PTHR43248">
    <property type="entry name" value="2-SUCCINYL-6-HYDROXY-2,4-CYCLOHEXADIENE-1-CARBOXYLATE SYNTHASE"/>
    <property type="match status" value="1"/>
</dbReference>
<dbReference type="Pfam" id="PF00561">
    <property type="entry name" value="Abhydrolase_1"/>
    <property type="match status" value="1"/>
</dbReference>
<gene>
    <name evidence="5" type="ORF">GGX14DRAFT_671737</name>
</gene>
<organism evidence="5 6">
    <name type="scientific">Mycena pura</name>
    <dbReference type="NCBI Taxonomy" id="153505"/>
    <lineage>
        <taxon>Eukaryota</taxon>
        <taxon>Fungi</taxon>
        <taxon>Dikarya</taxon>
        <taxon>Basidiomycota</taxon>
        <taxon>Agaricomycotina</taxon>
        <taxon>Agaricomycetes</taxon>
        <taxon>Agaricomycetidae</taxon>
        <taxon>Agaricales</taxon>
        <taxon>Marasmiineae</taxon>
        <taxon>Mycenaceae</taxon>
        <taxon>Mycena</taxon>
    </lineage>
</organism>
<dbReference type="InterPro" id="IPR000073">
    <property type="entry name" value="AB_hydrolase_1"/>
</dbReference>
<keyword evidence="6" id="KW-1185">Reference proteome</keyword>
<dbReference type="InterPro" id="IPR029058">
    <property type="entry name" value="AB_hydrolase_fold"/>
</dbReference>
<sequence length="580" mass="62942">MVRTVAVQCTLCAAIWFFFAKKSSFASLTRNDLAVQTAPQDKFSWDAIVPTEKLMWTDCYTDKQCARLKVPLDYANPDAGFAAIAMARLHSAAPHNSSAYRGPVLINPGGPGGSGVDMLLSRGSLLSVILGPEFDIIGFDPRGKSSPRIARSTPRVSYFESRAEREIFSLGDLESFNASAGALARGWARGMLVGGLAGQRDDGSLRFINTDHTARDMLRIVQAHGRDKIQYWGFSYGSILGATFAAMFPEHVERLVIDGVMRADNYYATEWSLNLLDTDKAWQSFAHGCAAAGAQGCAFYSPTAAEITANIDKIAASLRARPIPVRTSTAYGLVDYSIFRRKIFRSLYAPYATFPALAQALADLAAGNGTTLFNLETKTPFQCACDASEYQFESVYEASSAVYCNDGKRISPAYEDLLAHYQTMSETSSFAPEWELIRTSCLAWPEFPKNHFHGPFVANTSFPVLLVGNTADPVTPLSHAMKMSRGFADSVVLTQDSVGHCSISGPSLCTQKHIRAYFFDGALPPPGTVCPVDAQPFPANDAQPDAGAQAVLRLSAADRNLLEAVRELAATFDIRFPAGL</sequence>
<accession>A0AAD6V165</accession>
<dbReference type="GO" id="GO:0016787">
    <property type="term" value="F:hydrolase activity"/>
    <property type="evidence" value="ECO:0007669"/>
    <property type="project" value="UniProtKB-KW"/>
</dbReference>
<dbReference type="SUPFAM" id="SSF53474">
    <property type="entry name" value="alpha/beta-Hydrolases"/>
    <property type="match status" value="1"/>
</dbReference>
<dbReference type="InterPro" id="IPR013595">
    <property type="entry name" value="Pept_S33_TAP-like_C"/>
</dbReference>
<name>A0AAD6V165_9AGAR</name>
<dbReference type="AlphaFoldDB" id="A0AAD6V165"/>
<dbReference type="PANTHER" id="PTHR43248:SF25">
    <property type="entry name" value="AB HYDROLASE-1 DOMAIN-CONTAINING PROTEIN-RELATED"/>
    <property type="match status" value="1"/>
</dbReference>
<dbReference type="EMBL" id="JARJCW010000080">
    <property type="protein sequence ID" value="KAJ7197043.1"/>
    <property type="molecule type" value="Genomic_DNA"/>
</dbReference>
<keyword evidence="2" id="KW-0378">Hydrolase</keyword>
<comment type="caution">
    <text evidence="5">The sequence shown here is derived from an EMBL/GenBank/DDBJ whole genome shotgun (WGS) entry which is preliminary data.</text>
</comment>
<evidence type="ECO:0000313" key="6">
    <source>
        <dbReference type="Proteomes" id="UP001219525"/>
    </source>
</evidence>
<evidence type="ECO:0000313" key="5">
    <source>
        <dbReference type="EMBL" id="KAJ7197043.1"/>
    </source>
</evidence>
<dbReference type="Gene3D" id="3.40.50.1820">
    <property type="entry name" value="alpha/beta hydrolase"/>
    <property type="match status" value="1"/>
</dbReference>
<dbReference type="InterPro" id="IPR051601">
    <property type="entry name" value="Serine_prot/Carboxylest_S33"/>
</dbReference>
<dbReference type="Proteomes" id="UP001219525">
    <property type="component" value="Unassembled WGS sequence"/>
</dbReference>
<feature type="domain" description="AB hydrolase-1" evidence="3">
    <location>
        <begin position="103"/>
        <end position="292"/>
    </location>
</feature>
<evidence type="ECO:0000256" key="1">
    <source>
        <dbReference type="ARBA" id="ARBA00010088"/>
    </source>
</evidence>